<reference evidence="1" key="2">
    <citation type="journal article" date="2022" name="Microbiol. Resour. Announc.">
        <title>Whole-Genome Sequence of Entomortierella parvispora E1425, a Mucoromycotan Fungus Associated with Burkholderiaceae-Related Endosymbiotic Bacteria.</title>
        <authorList>
            <person name="Herlambang A."/>
            <person name="Guo Y."/>
            <person name="Takashima Y."/>
            <person name="Narisawa K."/>
            <person name="Ohta H."/>
            <person name="Nishizawa T."/>
        </authorList>
    </citation>
    <scope>NUCLEOTIDE SEQUENCE</scope>
    <source>
        <strain evidence="1">E1425</strain>
    </source>
</reference>
<evidence type="ECO:0000313" key="1">
    <source>
        <dbReference type="EMBL" id="GJJ74949.1"/>
    </source>
</evidence>
<accession>A0A9P3LY86</accession>
<dbReference type="OrthoDB" id="2405020at2759"/>
<dbReference type="Gene3D" id="3.80.10.10">
    <property type="entry name" value="Ribonuclease Inhibitor"/>
    <property type="match status" value="1"/>
</dbReference>
<dbReference type="SUPFAM" id="SSF52047">
    <property type="entry name" value="RNI-like"/>
    <property type="match status" value="1"/>
</dbReference>
<protein>
    <submittedName>
        <fullName evidence="1">Uncharacterized protein</fullName>
    </submittedName>
</protein>
<evidence type="ECO:0000313" key="2">
    <source>
        <dbReference type="Proteomes" id="UP000827284"/>
    </source>
</evidence>
<gene>
    <name evidence="1" type="ORF">EMPS_07307</name>
</gene>
<proteinExistence type="predicted"/>
<dbReference type="AlphaFoldDB" id="A0A9P3LY86"/>
<name>A0A9P3LY86_9FUNG</name>
<organism evidence="1 2">
    <name type="scientific">Entomortierella parvispora</name>
    <dbReference type="NCBI Taxonomy" id="205924"/>
    <lineage>
        <taxon>Eukaryota</taxon>
        <taxon>Fungi</taxon>
        <taxon>Fungi incertae sedis</taxon>
        <taxon>Mucoromycota</taxon>
        <taxon>Mortierellomycotina</taxon>
        <taxon>Mortierellomycetes</taxon>
        <taxon>Mortierellales</taxon>
        <taxon>Mortierellaceae</taxon>
        <taxon>Entomortierella</taxon>
    </lineage>
</organism>
<dbReference type="Proteomes" id="UP000827284">
    <property type="component" value="Unassembled WGS sequence"/>
</dbReference>
<sequence length="609" mass="70145">MKQDSAIVRFFAVPELLHLLGQHLPIRELTRLVCTNRANNAAFTPFLWQTIPREMARRVSLSPALTNKIHLIQSLDLSAADINTVRSIYNALENSVQLRYYRQAVLAGIVGSHTRFGLHHLSFVVDSSASLSSLKLPRVIWSKKTNEQLILLFQQTPFLTDLTIPADMLEYEARYLNSFLNAITFSLPRLEKFVMETVGDHYVPLTASVVLVERCMGLPNLIKLDCKFEARQSEEYIIGSEEWESLFDQTLDLLQRRPPHRRSDKLKFLRLPCTIYPIDFLVPFFRDCVPDLEELSVPFFDDILDGTRWKAEDLRKAVRSSCPSMKKVTAPLYTQKYPDADFITLPVKTILEGCSSKDGVNGGAGLRSLVLTDGNLDWIQIGSALEPHLMTLQELTSFIGGQRFAGLGLLVQCCKNLKVLNMNWHNSKPGGYPLEWWPDRWICQGLRKLCVQMEEPAHHLCPPPPKVARHKSWEHVVRFYKAIGRLEELEELTLGYGTPGIRTNISLTDLMLTAGKVEGCLGYLTRWRKLKHLRLMHDFWSRMGEPEMEFIAEHWPQLKEITFRTNNTEWLRTYMKDMYCWRKLKRLLPDLEYTFLHSGSGPGNYTEYN</sequence>
<reference evidence="1" key="1">
    <citation type="submission" date="2021-11" db="EMBL/GenBank/DDBJ databases">
        <authorList>
            <person name="Herlambang A."/>
            <person name="Guo Y."/>
            <person name="Takashima Y."/>
            <person name="Nishizawa T."/>
        </authorList>
    </citation>
    <scope>NUCLEOTIDE SEQUENCE</scope>
    <source>
        <strain evidence="1">E1425</strain>
    </source>
</reference>
<comment type="caution">
    <text evidence="1">The sequence shown here is derived from an EMBL/GenBank/DDBJ whole genome shotgun (WGS) entry which is preliminary data.</text>
</comment>
<dbReference type="EMBL" id="BQFW01000010">
    <property type="protein sequence ID" value="GJJ74949.1"/>
    <property type="molecule type" value="Genomic_DNA"/>
</dbReference>
<keyword evidence="2" id="KW-1185">Reference proteome</keyword>
<dbReference type="InterPro" id="IPR032675">
    <property type="entry name" value="LRR_dom_sf"/>
</dbReference>